<comment type="cofactor">
    <cofactor evidence="1">
        <name>Mg(2+)</name>
        <dbReference type="ChEBI" id="CHEBI:18420"/>
    </cofactor>
</comment>
<dbReference type="InterPro" id="IPR012675">
    <property type="entry name" value="Beta-grasp_dom_sf"/>
</dbReference>
<dbReference type="InterPro" id="IPR013029">
    <property type="entry name" value="YchF_C"/>
</dbReference>
<dbReference type="SUPFAM" id="SSF81271">
    <property type="entry name" value="TGS-like"/>
    <property type="match status" value="1"/>
</dbReference>
<dbReference type="Gene3D" id="1.10.150.300">
    <property type="entry name" value="TGS-like domain"/>
    <property type="match status" value="1"/>
</dbReference>
<feature type="domain" description="TGS" evidence="7">
    <location>
        <begin position="282"/>
        <end position="362"/>
    </location>
</feature>
<dbReference type="GO" id="GO:0005737">
    <property type="term" value="C:cytoplasm"/>
    <property type="evidence" value="ECO:0007669"/>
    <property type="project" value="TreeGrafter"/>
</dbReference>
<evidence type="ECO:0000256" key="1">
    <source>
        <dbReference type="ARBA" id="ARBA00001946"/>
    </source>
</evidence>
<dbReference type="GO" id="GO:0046872">
    <property type="term" value="F:metal ion binding"/>
    <property type="evidence" value="ECO:0007669"/>
    <property type="project" value="UniProtKB-KW"/>
</dbReference>
<protein>
    <submittedName>
        <fullName evidence="8">Redox-regulated ATPase YchF</fullName>
    </submittedName>
</protein>
<evidence type="ECO:0000313" key="9">
    <source>
        <dbReference type="Proteomes" id="UP000230391"/>
    </source>
</evidence>
<evidence type="ECO:0000259" key="6">
    <source>
        <dbReference type="PROSITE" id="PS51710"/>
    </source>
</evidence>
<dbReference type="PANTHER" id="PTHR23305">
    <property type="entry name" value="OBG GTPASE FAMILY"/>
    <property type="match status" value="1"/>
</dbReference>
<keyword evidence="2" id="KW-0479">Metal-binding</keyword>
<dbReference type="PROSITE" id="PS51710">
    <property type="entry name" value="G_OBG"/>
    <property type="match status" value="1"/>
</dbReference>
<gene>
    <name evidence="8" type="ORF">CO026_00875</name>
</gene>
<feature type="domain" description="OBG-type G" evidence="6">
    <location>
        <begin position="3"/>
        <end position="260"/>
    </location>
</feature>
<evidence type="ECO:0000256" key="3">
    <source>
        <dbReference type="ARBA" id="ARBA00022741"/>
    </source>
</evidence>
<dbReference type="CDD" id="cd01900">
    <property type="entry name" value="YchF"/>
    <property type="match status" value="1"/>
</dbReference>
<dbReference type="InterPro" id="IPR004396">
    <property type="entry name" value="ATPase_YchF/OLA1"/>
</dbReference>
<dbReference type="InterPro" id="IPR041706">
    <property type="entry name" value="YchF_N"/>
</dbReference>
<dbReference type="FunFam" id="1.10.150.300:FF:000004">
    <property type="entry name" value="Ribosome-binding ATPase YchF"/>
    <property type="match status" value="1"/>
</dbReference>
<dbReference type="NCBIfam" id="TIGR00092">
    <property type="entry name" value="redox-regulated ATPase YchF"/>
    <property type="match status" value="1"/>
</dbReference>
<comment type="caution">
    <text evidence="8">The sequence shown here is derived from an EMBL/GenBank/DDBJ whole genome shotgun (WGS) entry which is preliminary data.</text>
</comment>
<dbReference type="InterPro" id="IPR004095">
    <property type="entry name" value="TGS"/>
</dbReference>
<dbReference type="GO" id="GO:0016887">
    <property type="term" value="F:ATP hydrolysis activity"/>
    <property type="evidence" value="ECO:0007669"/>
    <property type="project" value="InterPro"/>
</dbReference>
<dbReference type="PRINTS" id="PR00326">
    <property type="entry name" value="GTP1OBG"/>
</dbReference>
<dbReference type="InterPro" id="IPR012676">
    <property type="entry name" value="TGS-like"/>
</dbReference>
<keyword evidence="3" id="KW-0547">Nucleotide-binding</keyword>
<dbReference type="Proteomes" id="UP000230391">
    <property type="component" value="Unassembled WGS sequence"/>
</dbReference>
<evidence type="ECO:0000256" key="2">
    <source>
        <dbReference type="ARBA" id="ARBA00022723"/>
    </source>
</evidence>
<dbReference type="PANTHER" id="PTHR23305:SF18">
    <property type="entry name" value="OBG-TYPE G DOMAIN-CONTAINING PROTEIN"/>
    <property type="match status" value="1"/>
</dbReference>
<dbReference type="InterPro" id="IPR031167">
    <property type="entry name" value="G_OBG"/>
</dbReference>
<dbReference type="InterPro" id="IPR027417">
    <property type="entry name" value="P-loop_NTPase"/>
</dbReference>
<keyword evidence="5" id="KW-0460">Magnesium</keyword>
<evidence type="ECO:0000259" key="7">
    <source>
        <dbReference type="PROSITE" id="PS51880"/>
    </source>
</evidence>
<evidence type="ECO:0000313" key="8">
    <source>
        <dbReference type="EMBL" id="PJC56339.1"/>
    </source>
</evidence>
<dbReference type="InterPro" id="IPR023192">
    <property type="entry name" value="TGS-like_dom_sf"/>
</dbReference>
<dbReference type="Pfam" id="PF01926">
    <property type="entry name" value="MMR_HSR1"/>
    <property type="match status" value="1"/>
</dbReference>
<evidence type="ECO:0000256" key="5">
    <source>
        <dbReference type="ARBA" id="ARBA00022842"/>
    </source>
</evidence>
<dbReference type="PIRSF" id="PIRSF006641">
    <property type="entry name" value="CHP00092"/>
    <property type="match status" value="1"/>
</dbReference>
<proteinExistence type="inferred from homology"/>
<dbReference type="FunFam" id="3.10.20.30:FF:000001">
    <property type="entry name" value="Ribosome-binding ATPase YchF"/>
    <property type="match status" value="1"/>
</dbReference>
<dbReference type="SUPFAM" id="SSF52540">
    <property type="entry name" value="P-loop containing nucleoside triphosphate hydrolases"/>
    <property type="match status" value="1"/>
</dbReference>
<dbReference type="AlphaFoldDB" id="A0A2M8FFB4"/>
<dbReference type="Gene3D" id="3.10.20.30">
    <property type="match status" value="1"/>
</dbReference>
<name>A0A2M8FFB4_9BACT</name>
<dbReference type="Pfam" id="PF06071">
    <property type="entry name" value="YchF-GTPase_C"/>
    <property type="match status" value="1"/>
</dbReference>
<organism evidence="8 9">
    <name type="scientific">Candidatus Kaiserbacteria bacterium CG_4_9_14_0_2_um_filter_41_32</name>
    <dbReference type="NCBI Taxonomy" id="1974601"/>
    <lineage>
        <taxon>Bacteria</taxon>
        <taxon>Candidatus Kaiseribacteriota</taxon>
    </lineage>
</organism>
<accession>A0A2M8FFB4</accession>
<dbReference type="HAMAP" id="MF_00944">
    <property type="entry name" value="YchF_OLA1_ATPase"/>
    <property type="match status" value="1"/>
</dbReference>
<dbReference type="PROSITE" id="PS51880">
    <property type="entry name" value="TGS"/>
    <property type="match status" value="1"/>
</dbReference>
<evidence type="ECO:0000256" key="4">
    <source>
        <dbReference type="ARBA" id="ARBA00022840"/>
    </source>
</evidence>
<dbReference type="Gene3D" id="3.40.50.300">
    <property type="entry name" value="P-loop containing nucleotide triphosphate hydrolases"/>
    <property type="match status" value="1"/>
</dbReference>
<dbReference type="CDD" id="cd04867">
    <property type="entry name" value="TGS_YchF_OLA1"/>
    <property type="match status" value="1"/>
</dbReference>
<dbReference type="GO" id="GO:0005525">
    <property type="term" value="F:GTP binding"/>
    <property type="evidence" value="ECO:0007669"/>
    <property type="project" value="InterPro"/>
</dbReference>
<keyword evidence="4" id="KW-0067">ATP-binding</keyword>
<feature type="non-terminal residue" evidence="8">
    <location>
        <position position="362"/>
    </location>
</feature>
<dbReference type="GO" id="GO:0005524">
    <property type="term" value="F:ATP binding"/>
    <property type="evidence" value="ECO:0007669"/>
    <property type="project" value="UniProtKB-KW"/>
</dbReference>
<dbReference type="EMBL" id="PFRD01000043">
    <property type="protein sequence ID" value="PJC56339.1"/>
    <property type="molecule type" value="Genomic_DNA"/>
</dbReference>
<dbReference type="InterPro" id="IPR006073">
    <property type="entry name" value="GTP-bd"/>
</dbReference>
<sequence>MSLSVGIVGLPNVGKSTLFNALTKNSVPMENYPFCTIDPTVGIVAVPDGRLATLAGISGTDIIIPAIVEFVDIAGLVKGASAGEGLGNKFLANIRETDMIAEVVRIFEDSDIHHVSGQVDPLGDIEVINLELILADAETVAKRLNNVERDAKRGDKDAIVERDVLARMLPHLEAGHLANQLEMNEAEVKAVKSIHLLSMKPFLYICNKKTDAFNLDEQNDDRWQSLLEFFENTNSEYVLVDAGMEHELKDLSDDEKNEFRREYGAQDSGVGTLIRACYDRLGLMSYFTTGEKETRAWTVPIGSTGPKAAAAIHTDFEKKYIRAQVVTFEDLVSAGSKVTAKELGKVRTEGKEYIVKDGDVIE</sequence>
<reference evidence="9" key="1">
    <citation type="submission" date="2017-09" db="EMBL/GenBank/DDBJ databases">
        <title>Depth-based differentiation of microbial function through sediment-hosted aquifers and enrichment of novel symbionts in the deep terrestrial subsurface.</title>
        <authorList>
            <person name="Probst A.J."/>
            <person name="Ladd B."/>
            <person name="Jarett J.K."/>
            <person name="Geller-Mcgrath D.E."/>
            <person name="Sieber C.M.K."/>
            <person name="Emerson J.B."/>
            <person name="Anantharaman K."/>
            <person name="Thomas B.C."/>
            <person name="Malmstrom R."/>
            <person name="Stieglmeier M."/>
            <person name="Klingl A."/>
            <person name="Woyke T."/>
            <person name="Ryan C.M."/>
            <person name="Banfield J.F."/>
        </authorList>
    </citation>
    <scope>NUCLEOTIDE SEQUENCE [LARGE SCALE GENOMIC DNA]</scope>
</reference>